<reference evidence="1" key="1">
    <citation type="submission" date="2018-01" db="EMBL/GenBank/DDBJ databases">
        <title>Complete sequencing of a NDM-1 plasmid.</title>
        <authorList>
            <person name="Dong D."/>
            <person name="Jia N."/>
            <person name="Zhang H."/>
            <person name="Zhao H."/>
            <person name="Liu Z."/>
            <person name="Zhu Y."/>
        </authorList>
    </citation>
    <scope>NUCLEOTIDE SEQUENCE</scope>
    <source>
        <strain evidence="1">TJ11</strain>
        <plasmid evidence="1">pNDM-TJ11</plasmid>
    </source>
</reference>
<dbReference type="AlphaFoldDB" id="A0A345WXK3"/>
<dbReference type="EMBL" id="MG845200">
    <property type="protein sequence ID" value="AXJ98406.1"/>
    <property type="molecule type" value="Genomic_DNA"/>
</dbReference>
<name>A0A345WXK3_KLEOX</name>
<accession>A0A345WXK3</accession>
<organism evidence="1">
    <name type="scientific">Klebsiella oxytoca</name>
    <dbReference type="NCBI Taxonomy" id="571"/>
    <lineage>
        <taxon>Bacteria</taxon>
        <taxon>Pseudomonadati</taxon>
        <taxon>Pseudomonadota</taxon>
        <taxon>Gammaproteobacteria</taxon>
        <taxon>Enterobacterales</taxon>
        <taxon>Enterobacteriaceae</taxon>
        <taxon>Klebsiella/Raoultella group</taxon>
        <taxon>Klebsiella</taxon>
    </lineage>
</organism>
<evidence type="ECO:0000313" key="1">
    <source>
        <dbReference type="EMBL" id="AXJ98406.1"/>
    </source>
</evidence>
<protein>
    <submittedName>
        <fullName evidence="1">Uncharacterized protein</fullName>
    </submittedName>
</protein>
<keyword evidence="1" id="KW-0614">Plasmid</keyword>
<sequence length="40" mass="4404">MKLTPHLKNGLVDMNILPGFISYVRGVFLNMKSTGTKKPG</sequence>
<proteinExistence type="predicted"/>
<geneLocation type="plasmid" evidence="1">
    <name>pNDM-TJ11</name>
</geneLocation>